<dbReference type="InterPro" id="IPR000387">
    <property type="entry name" value="Tyr_Pase_dom"/>
</dbReference>
<dbReference type="AlphaFoldDB" id="A0A5S9F4L6"/>
<evidence type="ECO:0000313" key="3">
    <source>
        <dbReference type="Proteomes" id="UP000326354"/>
    </source>
</evidence>
<dbReference type="Gene3D" id="3.90.190.10">
    <property type="entry name" value="Protein tyrosine phosphatase superfamily"/>
    <property type="match status" value="1"/>
</dbReference>
<sequence>MELFITSLQEAKELLEQKPNFYRVVSISSPLDPVDDLENAKEVLYLYFDDIDKSRKKSALIQLKTVSKEDCQKAIEFLNSDGPLLIHCHHGKSRSTAIALGFLLQKSNNYQQAIEELLRLKPWAAPNEYIVELMCSIFNRSNQYSQILSYFYQKRKEHLSKFYKRPHWKFGWIT</sequence>
<dbReference type="KEGG" id="uam:UABAM_04313"/>
<name>A0A5S9F4L6_UABAM</name>
<reference evidence="2 3" key="1">
    <citation type="submission" date="2019-08" db="EMBL/GenBank/DDBJ databases">
        <title>Complete genome sequence of Candidatus Uab amorphum.</title>
        <authorList>
            <person name="Shiratori T."/>
            <person name="Suzuki S."/>
            <person name="Kakizawa Y."/>
            <person name="Ishida K."/>
        </authorList>
    </citation>
    <scope>NUCLEOTIDE SEQUENCE [LARGE SCALE GENOMIC DNA]</scope>
    <source>
        <strain evidence="2 3">SRT547</strain>
    </source>
</reference>
<keyword evidence="3" id="KW-1185">Reference proteome</keyword>
<accession>A0A5S9F4L6</accession>
<dbReference type="OrthoDB" id="251220at2"/>
<dbReference type="InterPro" id="IPR016130">
    <property type="entry name" value="Tyr_Pase_AS"/>
</dbReference>
<gene>
    <name evidence="2" type="ORF">UABAM_04313</name>
</gene>
<dbReference type="InterPro" id="IPR029021">
    <property type="entry name" value="Prot-tyrosine_phosphatase-like"/>
</dbReference>
<dbReference type="PROSITE" id="PS00383">
    <property type="entry name" value="TYR_PHOSPHATASE_1"/>
    <property type="match status" value="1"/>
</dbReference>
<protein>
    <recommendedName>
        <fullName evidence="1">Tyrosine specific protein phosphatases domain-containing protein</fullName>
    </recommendedName>
</protein>
<evidence type="ECO:0000313" key="2">
    <source>
        <dbReference type="EMBL" id="BBM85927.1"/>
    </source>
</evidence>
<dbReference type="EMBL" id="AP019860">
    <property type="protein sequence ID" value="BBM85927.1"/>
    <property type="molecule type" value="Genomic_DNA"/>
</dbReference>
<dbReference type="Proteomes" id="UP000326354">
    <property type="component" value="Chromosome"/>
</dbReference>
<dbReference type="PROSITE" id="PS50056">
    <property type="entry name" value="TYR_PHOSPHATASE_2"/>
    <property type="match status" value="1"/>
</dbReference>
<evidence type="ECO:0000259" key="1">
    <source>
        <dbReference type="PROSITE" id="PS50056"/>
    </source>
</evidence>
<feature type="domain" description="Tyrosine specific protein phosphatases" evidence="1">
    <location>
        <begin position="57"/>
        <end position="122"/>
    </location>
</feature>
<dbReference type="RefSeq" id="WP_151970011.1">
    <property type="nucleotide sequence ID" value="NZ_AP019860.1"/>
</dbReference>
<proteinExistence type="predicted"/>
<dbReference type="SUPFAM" id="SSF52799">
    <property type="entry name" value="(Phosphotyrosine protein) phosphatases II"/>
    <property type="match status" value="1"/>
</dbReference>
<organism evidence="2 3">
    <name type="scientific">Uabimicrobium amorphum</name>
    <dbReference type="NCBI Taxonomy" id="2596890"/>
    <lineage>
        <taxon>Bacteria</taxon>
        <taxon>Pseudomonadati</taxon>
        <taxon>Planctomycetota</taxon>
        <taxon>Candidatus Uabimicrobiia</taxon>
        <taxon>Candidatus Uabimicrobiales</taxon>
        <taxon>Candidatus Uabimicrobiaceae</taxon>
        <taxon>Candidatus Uabimicrobium</taxon>
    </lineage>
</organism>